<dbReference type="InterPro" id="IPR050554">
    <property type="entry name" value="Met_Synthase/Corrinoid"/>
</dbReference>
<dbReference type="Gene3D" id="3.20.20.220">
    <property type="match status" value="1"/>
</dbReference>
<evidence type="ECO:0000256" key="3">
    <source>
        <dbReference type="ARBA" id="ARBA00010398"/>
    </source>
</evidence>
<evidence type="ECO:0000256" key="7">
    <source>
        <dbReference type="ARBA" id="ARBA00022691"/>
    </source>
</evidence>
<dbReference type="InterPro" id="IPR003726">
    <property type="entry name" value="HCY_dom"/>
</dbReference>
<dbReference type="InterPro" id="IPR003171">
    <property type="entry name" value="Mehydrof_redctse-like"/>
</dbReference>
<dbReference type="PANTHER" id="PTHR45833:SF1">
    <property type="entry name" value="METHIONINE SYNTHASE"/>
    <property type="match status" value="1"/>
</dbReference>
<comment type="pathway">
    <text evidence="2">One-carbon metabolism; tetrahydrofolate interconversion.</text>
</comment>
<dbReference type="EC" id="1.5.1.20" evidence="14"/>
<dbReference type="PROSITE" id="PS50970">
    <property type="entry name" value="HCY"/>
    <property type="match status" value="1"/>
</dbReference>
<dbReference type="GO" id="GO:0046872">
    <property type="term" value="F:metal ion binding"/>
    <property type="evidence" value="ECO:0007669"/>
    <property type="project" value="UniProtKB-KW"/>
</dbReference>
<keyword evidence="15" id="KW-1185">Reference proteome</keyword>
<dbReference type="EMBL" id="LT859958">
    <property type="protein sequence ID" value="SMX54850.1"/>
    <property type="molecule type" value="Genomic_DNA"/>
</dbReference>
<dbReference type="UniPathway" id="UPA00193"/>
<evidence type="ECO:0000256" key="5">
    <source>
        <dbReference type="ARBA" id="ARBA00022630"/>
    </source>
</evidence>
<evidence type="ECO:0000313" key="14">
    <source>
        <dbReference type="EMBL" id="SMX54850.1"/>
    </source>
</evidence>
<dbReference type="GO" id="GO:0004489">
    <property type="term" value="F:methylenetetrahydrofolate reductase [NAD(P)H] activity"/>
    <property type="evidence" value="ECO:0007669"/>
    <property type="project" value="UniProtKB-EC"/>
</dbReference>
<comment type="similarity">
    <text evidence="3">Belongs to the vitamin-B12 dependent methionine synthase family.</text>
</comment>
<keyword evidence="8 12" id="KW-0479">Metal-binding</keyword>
<feature type="domain" description="Hcy-binding" evidence="13">
    <location>
        <begin position="7"/>
        <end position="297"/>
    </location>
</feature>
<protein>
    <submittedName>
        <fullName evidence="14">Methylenetetrahydrofolate reductase</fullName>
        <ecNumber evidence="14">1.5.1.20</ecNumber>
    </submittedName>
</protein>
<dbReference type="SUPFAM" id="SSF51730">
    <property type="entry name" value="FAD-linked oxidoreductase"/>
    <property type="match status" value="1"/>
</dbReference>
<dbReference type="GO" id="GO:0035999">
    <property type="term" value="P:tetrahydrofolate interconversion"/>
    <property type="evidence" value="ECO:0007669"/>
    <property type="project" value="UniProtKB-UniPathway"/>
</dbReference>
<dbReference type="GO" id="GO:0050667">
    <property type="term" value="P:homocysteine metabolic process"/>
    <property type="evidence" value="ECO:0007669"/>
    <property type="project" value="TreeGrafter"/>
</dbReference>
<dbReference type="CDD" id="cd00537">
    <property type="entry name" value="MTHFR"/>
    <property type="match status" value="1"/>
</dbReference>
<accession>A0A1Y6K9Z4</accession>
<keyword evidence="12" id="KW-0862">Zinc</keyword>
<evidence type="ECO:0000256" key="6">
    <source>
        <dbReference type="ARBA" id="ARBA00022679"/>
    </source>
</evidence>
<comment type="cofactor">
    <cofactor evidence="12">
        <name>Zn(2+)</name>
        <dbReference type="ChEBI" id="CHEBI:29105"/>
    </cofactor>
</comment>
<dbReference type="Gene3D" id="3.20.20.330">
    <property type="entry name" value="Homocysteine-binding-like domain"/>
    <property type="match status" value="1"/>
</dbReference>
<evidence type="ECO:0000256" key="9">
    <source>
        <dbReference type="ARBA" id="ARBA00022827"/>
    </source>
</evidence>
<keyword evidence="11" id="KW-0170">Cobalt</keyword>
<dbReference type="InterPro" id="IPR029041">
    <property type="entry name" value="FAD-linked_oxidoreductase-like"/>
</dbReference>
<keyword evidence="5" id="KW-0285">Flavoprotein</keyword>
<evidence type="ECO:0000313" key="15">
    <source>
        <dbReference type="Proteomes" id="UP000195514"/>
    </source>
</evidence>
<dbReference type="KEGG" id="abat:CFX1CAM_1785"/>
<keyword evidence="6 12" id="KW-0808">Transferase</keyword>
<keyword evidence="10 14" id="KW-0560">Oxidoreductase</keyword>
<sequence length="627" mass="68245">MCENVNKFKNRLISSDRPIVTDGAMGTLLHDRGVKIDACFDALNLTQPAAVAEIHLEYIQAGAEIIKTNTFGANRIKLERHGLIDRVEEINVAAVNLAQRVIMASFRDVMIAGDVGPLGMPLAPFGRIQPEEAFEIYVEQISALVKAGVDLILIETMVDLYAVKAAVNAARYVDPDIPVIASMTFTLDRRTLLGNTPQEVAQRMDEYGVDVIGVNCSGGPAQLLHILRLMKSAVPSGRFSVMPNAGLPEKVGGRIMYSAGPDYFHDYALSFWRAGADVVGGCCGTTPAHIAMMTKAVANTSKEDLVNGVSVLESTVEVVQEPAEDRSHLAQKLDAGKFVIAVEMDPPRGLSTQKLLAGASLLADAGADVINVADSPMARMRMSAWAVCQLIQSKFDIETTLHFPTRGRNLLRVQGDLLAAHALNIRNVFVIMGDPTAIGDYPDANDAYDLVPTGLIRLIKEKFNIGKDHSGGLIGQPTSFFIGAAMNLTPNNPAQEIRVLKKKIDAGVDFFMTQPVFDVQKAGAFFHRCQQEIEWKNIPVLAGVLPLVTDRHARFLHHEVPGIQIPASIQQRMSAAGEASVQEGVRIAVELIDELRSVYQGVYIMPAFNRFDMVAEIIDKIRGEKVT</sequence>
<organism evidence="14 15">
    <name type="scientific">Candidatus Brevifilum fermentans</name>
    <dbReference type="NCBI Taxonomy" id="1986204"/>
    <lineage>
        <taxon>Bacteria</taxon>
        <taxon>Bacillati</taxon>
        <taxon>Chloroflexota</taxon>
        <taxon>Anaerolineae</taxon>
        <taxon>Anaerolineales</taxon>
        <taxon>Anaerolineaceae</taxon>
        <taxon>Candidatus Brevifilum</taxon>
    </lineage>
</organism>
<dbReference type="RefSeq" id="WP_087862658.1">
    <property type="nucleotide sequence ID" value="NZ_LT859958.1"/>
</dbReference>
<dbReference type="SUPFAM" id="SSF82282">
    <property type="entry name" value="Homocysteine S-methyltransferase"/>
    <property type="match status" value="1"/>
</dbReference>
<evidence type="ECO:0000256" key="11">
    <source>
        <dbReference type="ARBA" id="ARBA00023285"/>
    </source>
</evidence>
<dbReference type="PANTHER" id="PTHR45833">
    <property type="entry name" value="METHIONINE SYNTHASE"/>
    <property type="match status" value="1"/>
</dbReference>
<keyword evidence="7" id="KW-0949">S-adenosyl-L-methionine</keyword>
<evidence type="ECO:0000256" key="12">
    <source>
        <dbReference type="PROSITE-ProRule" id="PRU00333"/>
    </source>
</evidence>
<dbReference type="GO" id="GO:0008705">
    <property type="term" value="F:methionine synthase activity"/>
    <property type="evidence" value="ECO:0007669"/>
    <property type="project" value="TreeGrafter"/>
</dbReference>
<dbReference type="Pfam" id="PF02574">
    <property type="entry name" value="S-methyl_trans"/>
    <property type="match status" value="1"/>
</dbReference>
<gene>
    <name evidence="14" type="ORF">CFX1CAM_1785</name>
</gene>
<comment type="cofactor">
    <cofactor evidence="1">
        <name>FAD</name>
        <dbReference type="ChEBI" id="CHEBI:57692"/>
    </cofactor>
</comment>
<feature type="binding site" evidence="12">
    <location>
        <position position="282"/>
    </location>
    <ligand>
        <name>Zn(2+)</name>
        <dbReference type="ChEBI" id="CHEBI:29105"/>
    </ligand>
</feature>
<dbReference type="Pfam" id="PF02219">
    <property type="entry name" value="MTHFR"/>
    <property type="match status" value="1"/>
</dbReference>
<evidence type="ECO:0000256" key="4">
    <source>
        <dbReference type="ARBA" id="ARBA00022603"/>
    </source>
</evidence>
<reference evidence="15" key="1">
    <citation type="submission" date="2017-05" db="EMBL/GenBank/DDBJ databases">
        <authorList>
            <person name="Kirkegaard R."/>
            <person name="Mcilroy J S."/>
        </authorList>
    </citation>
    <scope>NUCLEOTIDE SEQUENCE [LARGE SCALE GENOMIC DNA]</scope>
</reference>
<evidence type="ECO:0000256" key="10">
    <source>
        <dbReference type="ARBA" id="ARBA00023002"/>
    </source>
</evidence>
<feature type="binding site" evidence="12">
    <location>
        <position position="283"/>
    </location>
    <ligand>
        <name>Zn(2+)</name>
        <dbReference type="ChEBI" id="CHEBI:29105"/>
    </ligand>
</feature>
<feature type="binding site" evidence="12">
    <location>
        <position position="216"/>
    </location>
    <ligand>
        <name>Zn(2+)</name>
        <dbReference type="ChEBI" id="CHEBI:29105"/>
    </ligand>
</feature>
<dbReference type="Proteomes" id="UP000195514">
    <property type="component" value="Chromosome I"/>
</dbReference>
<evidence type="ECO:0000259" key="13">
    <source>
        <dbReference type="PROSITE" id="PS50970"/>
    </source>
</evidence>
<proteinExistence type="inferred from homology"/>
<evidence type="ECO:0000256" key="1">
    <source>
        <dbReference type="ARBA" id="ARBA00001974"/>
    </source>
</evidence>
<keyword evidence="9" id="KW-0274">FAD</keyword>
<dbReference type="GO" id="GO:0005829">
    <property type="term" value="C:cytosol"/>
    <property type="evidence" value="ECO:0007669"/>
    <property type="project" value="TreeGrafter"/>
</dbReference>
<dbReference type="GO" id="GO:0032259">
    <property type="term" value="P:methylation"/>
    <property type="evidence" value="ECO:0007669"/>
    <property type="project" value="UniProtKB-KW"/>
</dbReference>
<dbReference type="OrthoDB" id="9803687at2"/>
<evidence type="ECO:0000256" key="8">
    <source>
        <dbReference type="ARBA" id="ARBA00022723"/>
    </source>
</evidence>
<dbReference type="AlphaFoldDB" id="A0A1Y6K9Z4"/>
<dbReference type="NCBIfam" id="NF006396">
    <property type="entry name" value="PRK08645.1"/>
    <property type="match status" value="1"/>
</dbReference>
<name>A0A1Y6K9Z4_9CHLR</name>
<evidence type="ECO:0000256" key="2">
    <source>
        <dbReference type="ARBA" id="ARBA00004777"/>
    </source>
</evidence>
<keyword evidence="4 12" id="KW-0489">Methyltransferase</keyword>
<dbReference type="InterPro" id="IPR036589">
    <property type="entry name" value="HCY_dom_sf"/>
</dbReference>